<accession>A0A183NLT7</accession>
<dbReference type="EMBL" id="UZAL01004989">
    <property type="protein sequence ID" value="VDO91642.1"/>
    <property type="molecule type" value="Genomic_DNA"/>
</dbReference>
<gene>
    <name evidence="1" type="ORF">SMTD_LOCUS3074</name>
</gene>
<name>A0A183NLT7_9TREM</name>
<organism evidence="1 2">
    <name type="scientific">Schistosoma mattheei</name>
    <dbReference type="NCBI Taxonomy" id="31246"/>
    <lineage>
        <taxon>Eukaryota</taxon>
        <taxon>Metazoa</taxon>
        <taxon>Spiralia</taxon>
        <taxon>Lophotrochozoa</taxon>
        <taxon>Platyhelminthes</taxon>
        <taxon>Trematoda</taxon>
        <taxon>Digenea</taxon>
        <taxon>Strigeidida</taxon>
        <taxon>Schistosomatoidea</taxon>
        <taxon>Schistosomatidae</taxon>
        <taxon>Schistosoma</taxon>
    </lineage>
</organism>
<evidence type="ECO:0000313" key="2">
    <source>
        <dbReference type="Proteomes" id="UP000269396"/>
    </source>
</evidence>
<dbReference type="AlphaFoldDB" id="A0A183NLT7"/>
<evidence type="ECO:0000313" key="1">
    <source>
        <dbReference type="EMBL" id="VDO91642.1"/>
    </source>
</evidence>
<reference evidence="1 2" key="1">
    <citation type="submission" date="2018-11" db="EMBL/GenBank/DDBJ databases">
        <authorList>
            <consortium name="Pathogen Informatics"/>
        </authorList>
    </citation>
    <scope>NUCLEOTIDE SEQUENCE [LARGE SCALE GENOMIC DNA]</scope>
    <source>
        <strain>Denwood</strain>
        <strain evidence="2">Zambia</strain>
    </source>
</reference>
<proteinExistence type="predicted"/>
<sequence length="35" mass="3942">MHCFFNTIFQLFSCGSYFSSLNSESTVISCAKDIL</sequence>
<dbReference type="Proteomes" id="UP000269396">
    <property type="component" value="Unassembled WGS sequence"/>
</dbReference>
<keyword evidence="2" id="KW-1185">Reference proteome</keyword>
<protein>
    <submittedName>
        <fullName evidence="1">Uncharacterized protein</fullName>
    </submittedName>
</protein>